<dbReference type="AlphaFoldDB" id="A0A212M220"/>
<dbReference type="InterPro" id="IPR002586">
    <property type="entry name" value="CobQ/CobB/MinD/ParA_Nub-bd_dom"/>
</dbReference>
<gene>
    <name evidence="2" type="ORF">KL86SPO_70577</name>
</gene>
<dbReference type="Pfam" id="PF01656">
    <property type="entry name" value="CbiA"/>
    <property type="match status" value="1"/>
</dbReference>
<evidence type="ECO:0000313" key="2">
    <source>
        <dbReference type="EMBL" id="SCM83719.1"/>
    </source>
</evidence>
<dbReference type="InterPro" id="IPR027417">
    <property type="entry name" value="P-loop_NTPase"/>
</dbReference>
<dbReference type="EMBL" id="FMJE01000007">
    <property type="protein sequence ID" value="SCM83719.1"/>
    <property type="molecule type" value="Genomic_DNA"/>
</dbReference>
<feature type="domain" description="CobQ/CobB/MinD/ParA nucleotide binding" evidence="1">
    <location>
        <begin position="25"/>
        <end position="188"/>
    </location>
</feature>
<accession>A0A212M220</accession>
<dbReference type="SUPFAM" id="SSF52540">
    <property type="entry name" value="P-loop containing nucleoside triphosphate hydrolases"/>
    <property type="match status" value="1"/>
</dbReference>
<protein>
    <recommendedName>
        <fullName evidence="1">CobQ/CobB/MinD/ParA nucleotide binding domain-containing protein</fullName>
    </recommendedName>
</protein>
<proteinExistence type="predicted"/>
<name>A0A212M220_9FIRM</name>
<evidence type="ECO:0000259" key="1">
    <source>
        <dbReference type="Pfam" id="PF01656"/>
    </source>
</evidence>
<dbReference type="RefSeq" id="WP_288186077.1">
    <property type="nucleotide sequence ID" value="NZ_LT608335.1"/>
</dbReference>
<sequence length="239" mass="27013">MEDRSDKSIFYNSGPKVKIFLGEYGSGKTELAINYAVKIKKLGYKTALVDMDIAKPYFHSREHRALLEQRGVEVIAADQRLTNAELPVLPQDLNKVFCQKDYRVVMDVGGGDSAIVLGQFFEKIADSPYQAMLVINALRPYTSTVEGVVEVYQRIENACGLKISSLISNTNLGNDTAHHHIQQGIELTEAVSKRLRLPIHSVVVPECLWRWQGNKIRTEHNIFLLHPYTQYPWQTGPTV</sequence>
<dbReference type="Gene3D" id="3.40.50.300">
    <property type="entry name" value="P-loop containing nucleotide triphosphate hydrolases"/>
    <property type="match status" value="1"/>
</dbReference>
<organism evidence="2">
    <name type="scientific">uncultured Sporomusa sp</name>
    <dbReference type="NCBI Taxonomy" id="307249"/>
    <lineage>
        <taxon>Bacteria</taxon>
        <taxon>Bacillati</taxon>
        <taxon>Bacillota</taxon>
        <taxon>Negativicutes</taxon>
        <taxon>Selenomonadales</taxon>
        <taxon>Sporomusaceae</taxon>
        <taxon>Sporomusa</taxon>
        <taxon>environmental samples</taxon>
    </lineage>
</organism>
<reference evidence="2" key="1">
    <citation type="submission" date="2016-08" db="EMBL/GenBank/DDBJ databases">
        <authorList>
            <person name="Seilhamer J.J."/>
        </authorList>
    </citation>
    <scope>NUCLEOTIDE SEQUENCE</scope>
    <source>
        <strain evidence="2">86</strain>
    </source>
</reference>